<dbReference type="InterPro" id="IPR054722">
    <property type="entry name" value="PolX-like_BBD"/>
</dbReference>
<dbReference type="InterPro" id="IPR036397">
    <property type="entry name" value="RNaseH_sf"/>
</dbReference>
<accession>A0A699H1G8</accession>
<dbReference type="PROSITE" id="PS50158">
    <property type="entry name" value="ZF_CCHC"/>
    <property type="match status" value="1"/>
</dbReference>
<dbReference type="InterPro" id="IPR036875">
    <property type="entry name" value="Znf_CCHC_sf"/>
</dbReference>
<feature type="compositionally biased region" description="Basic and acidic residues" evidence="3">
    <location>
        <begin position="145"/>
        <end position="170"/>
    </location>
</feature>
<organism evidence="5">
    <name type="scientific">Tanacetum cinerariifolium</name>
    <name type="common">Dalmatian daisy</name>
    <name type="synonym">Chrysanthemum cinerariifolium</name>
    <dbReference type="NCBI Taxonomy" id="118510"/>
    <lineage>
        <taxon>Eukaryota</taxon>
        <taxon>Viridiplantae</taxon>
        <taxon>Streptophyta</taxon>
        <taxon>Embryophyta</taxon>
        <taxon>Tracheophyta</taxon>
        <taxon>Spermatophyta</taxon>
        <taxon>Magnoliopsida</taxon>
        <taxon>eudicotyledons</taxon>
        <taxon>Gunneridae</taxon>
        <taxon>Pentapetalae</taxon>
        <taxon>asterids</taxon>
        <taxon>campanulids</taxon>
        <taxon>Asterales</taxon>
        <taxon>Asteraceae</taxon>
        <taxon>Asteroideae</taxon>
        <taxon>Anthemideae</taxon>
        <taxon>Anthemidinae</taxon>
        <taxon>Tanacetum</taxon>
    </lineage>
</organism>
<dbReference type="Pfam" id="PF13976">
    <property type="entry name" value="gag_pre-integrs"/>
    <property type="match status" value="1"/>
</dbReference>
<dbReference type="Gene3D" id="4.10.60.10">
    <property type="entry name" value="Zinc finger, CCHC-type"/>
    <property type="match status" value="1"/>
</dbReference>
<keyword evidence="1" id="KW-0645">Protease</keyword>
<dbReference type="GO" id="GO:0003676">
    <property type="term" value="F:nucleic acid binding"/>
    <property type="evidence" value="ECO:0007669"/>
    <property type="project" value="InterPro"/>
</dbReference>
<evidence type="ECO:0000313" key="5">
    <source>
        <dbReference type="EMBL" id="GEX21436.1"/>
    </source>
</evidence>
<dbReference type="InterPro" id="IPR001878">
    <property type="entry name" value="Znf_CCHC"/>
</dbReference>
<dbReference type="GO" id="GO:0008270">
    <property type="term" value="F:zinc ion binding"/>
    <property type="evidence" value="ECO:0007669"/>
    <property type="project" value="UniProtKB-KW"/>
</dbReference>
<feature type="region of interest" description="Disordered" evidence="3">
    <location>
        <begin position="621"/>
        <end position="672"/>
    </location>
</feature>
<dbReference type="SMART" id="SM00343">
    <property type="entry name" value="ZnF_C2HC"/>
    <property type="match status" value="1"/>
</dbReference>
<feature type="domain" description="CCHC-type" evidence="4">
    <location>
        <begin position="178"/>
        <end position="194"/>
    </location>
</feature>
<name>A0A699H1G8_TANCI</name>
<dbReference type="Pfam" id="PF14223">
    <property type="entry name" value="Retrotran_gag_2"/>
    <property type="match status" value="1"/>
</dbReference>
<keyword evidence="2" id="KW-0862">Zinc</keyword>
<dbReference type="PANTHER" id="PTHR42648:SF25">
    <property type="entry name" value="RNA-DIRECTED DNA POLYMERASE"/>
    <property type="match status" value="1"/>
</dbReference>
<keyword evidence="1" id="KW-0378">Hydrolase</keyword>
<evidence type="ECO:0000256" key="3">
    <source>
        <dbReference type="SAM" id="MobiDB-lite"/>
    </source>
</evidence>
<keyword evidence="2" id="KW-0479">Metal-binding</keyword>
<proteinExistence type="predicted"/>
<dbReference type="EMBL" id="BKCJ010095609">
    <property type="protein sequence ID" value="GEX21436.1"/>
    <property type="molecule type" value="Genomic_DNA"/>
</dbReference>
<gene>
    <name evidence="5" type="ORF">Tci_293411</name>
</gene>
<dbReference type="GO" id="GO:0006508">
    <property type="term" value="P:proteolysis"/>
    <property type="evidence" value="ECO:0007669"/>
    <property type="project" value="UniProtKB-KW"/>
</dbReference>
<evidence type="ECO:0000259" key="4">
    <source>
        <dbReference type="PROSITE" id="PS50158"/>
    </source>
</evidence>
<feature type="region of interest" description="Disordered" evidence="3">
    <location>
        <begin position="136"/>
        <end position="170"/>
    </location>
</feature>
<sequence>MQIILEANGLWETIEPNEKTQADNRKDKTAIVFFYQALPEDQLLQITKYKTAKAIWDALKTRHLGEERVQQTRLQTLKSEFDMLHMKEDETIDTFATKLTTLTNKAENLGHTMEDETLVRKLLNDVLDRGKHFRGRRRGKHRFSHDKNHENFKERENSHKSYNENNFKKPNHDNSKIRCYKCKKIGHIAHKCPQRTNLNEQSNLVEEALEPTLLMATLEEEEYDKVSLHQENVGYKETNMDSLWYLDKGASNHMTGIREHFKELDEKVKGKVRFGDGSYIEIKGKGSILIECDDEKQRIISHIYYIPDLKSNLLSLRQFTENGCKVVMEDNELRLYDMDNKIFMNVTRQRNHLYKAYLKIGTPVCLLANLKDDTWLWHVRLGHFNFESLKGMAKKDLVHEIPAIKHTTQLCNVCLIGKQSRVPFPKKAKAISTSPLDLVYGDLCEPITPPTPSEKKYIFLLVDDYSRYITILKMLRMDRGREFTSNELMQYCKENAIRHATHILNSVPTKALEDITPYEAIKRIKPNLANLKVFSCIAYAKVPSQHLTKLDDRSTKMVYLGNQHGSKAYRLFDPTTQKICISQDVMFKEDETWDWKDYISEHIDDETEWLDFKIENLDVTDEHHDQEIPPIKEDNEFPHNDDDDFYASPIRNSPTHSQPLHTPTTHSLEANS</sequence>
<dbReference type="Gene3D" id="3.30.420.10">
    <property type="entry name" value="Ribonuclease H-like superfamily/Ribonuclease H"/>
    <property type="match status" value="1"/>
</dbReference>
<dbReference type="Pfam" id="PF25597">
    <property type="entry name" value="SH3_retrovirus"/>
    <property type="match status" value="1"/>
</dbReference>
<feature type="compositionally biased region" description="Polar residues" evidence="3">
    <location>
        <begin position="650"/>
        <end position="672"/>
    </location>
</feature>
<evidence type="ECO:0000256" key="1">
    <source>
        <dbReference type="ARBA" id="ARBA00022670"/>
    </source>
</evidence>
<evidence type="ECO:0000256" key="2">
    <source>
        <dbReference type="PROSITE-ProRule" id="PRU00047"/>
    </source>
</evidence>
<dbReference type="InterPro" id="IPR057670">
    <property type="entry name" value="SH3_retrovirus"/>
</dbReference>
<dbReference type="GO" id="GO:0008233">
    <property type="term" value="F:peptidase activity"/>
    <property type="evidence" value="ECO:0007669"/>
    <property type="project" value="UniProtKB-KW"/>
</dbReference>
<dbReference type="InterPro" id="IPR039537">
    <property type="entry name" value="Retrotran_Ty1/copia-like"/>
</dbReference>
<protein>
    <submittedName>
        <fullName evidence="5">Zinc finger, CCHC-type</fullName>
    </submittedName>
</protein>
<dbReference type="SUPFAM" id="SSF53098">
    <property type="entry name" value="Ribonuclease H-like"/>
    <property type="match status" value="1"/>
</dbReference>
<feature type="compositionally biased region" description="Basic and acidic residues" evidence="3">
    <location>
        <begin position="621"/>
        <end position="640"/>
    </location>
</feature>
<comment type="caution">
    <text evidence="5">The sequence shown here is derived from an EMBL/GenBank/DDBJ whole genome shotgun (WGS) entry which is preliminary data.</text>
</comment>
<dbReference type="InterPro" id="IPR012337">
    <property type="entry name" value="RNaseH-like_sf"/>
</dbReference>
<dbReference type="AlphaFoldDB" id="A0A699H1G8"/>
<dbReference type="InterPro" id="IPR025724">
    <property type="entry name" value="GAG-pre-integrase_dom"/>
</dbReference>
<keyword evidence="2" id="KW-0863">Zinc-finger</keyword>
<reference evidence="5" key="1">
    <citation type="journal article" date="2019" name="Sci. Rep.">
        <title>Draft genome of Tanacetum cinerariifolium, the natural source of mosquito coil.</title>
        <authorList>
            <person name="Yamashiro T."/>
            <person name="Shiraishi A."/>
            <person name="Satake H."/>
            <person name="Nakayama K."/>
        </authorList>
    </citation>
    <scope>NUCLEOTIDE SEQUENCE</scope>
</reference>
<dbReference type="PANTHER" id="PTHR42648">
    <property type="entry name" value="TRANSPOSASE, PUTATIVE-RELATED"/>
    <property type="match status" value="1"/>
</dbReference>
<dbReference type="Pfam" id="PF00098">
    <property type="entry name" value="zf-CCHC"/>
    <property type="match status" value="1"/>
</dbReference>
<dbReference type="SUPFAM" id="SSF57756">
    <property type="entry name" value="Retrovirus zinc finger-like domains"/>
    <property type="match status" value="1"/>
</dbReference>
<dbReference type="Pfam" id="PF22936">
    <property type="entry name" value="Pol_BBD"/>
    <property type="match status" value="1"/>
</dbReference>